<dbReference type="Gene3D" id="2.30.22.10">
    <property type="entry name" value="Head domain of nucleotide exchange factor GrpE"/>
    <property type="match status" value="1"/>
</dbReference>
<evidence type="ECO:0000256" key="3">
    <source>
        <dbReference type="HAMAP-Rule" id="MF_01151"/>
    </source>
</evidence>
<evidence type="ECO:0000256" key="1">
    <source>
        <dbReference type="ARBA" id="ARBA00009054"/>
    </source>
</evidence>
<dbReference type="PANTHER" id="PTHR21237">
    <property type="entry name" value="GRPE PROTEIN"/>
    <property type="match status" value="1"/>
</dbReference>
<dbReference type="InterPro" id="IPR000740">
    <property type="entry name" value="GrpE"/>
</dbReference>
<reference evidence="5 6" key="1">
    <citation type="submission" date="2018-09" db="EMBL/GenBank/DDBJ databases">
        <title>Comparative Genomics of Wolbachia-Cardinium Dual Endosymbiosis in a Plant-Parasitic Nematode.</title>
        <authorList>
            <person name="Brown A.M.V."/>
            <person name="Wasala S.K."/>
            <person name="Howe D.K."/>
            <person name="Peetz A.B."/>
            <person name="Zasada I.A."/>
            <person name="Denver D.R."/>
        </authorList>
    </citation>
    <scope>NUCLEOTIDE SEQUENCE [LARGE SCALE GENOMIC DNA]</scope>
    <source>
        <strain evidence="5 6">Pp_1</strain>
    </source>
</reference>
<keyword evidence="2 3" id="KW-0143">Chaperone</keyword>
<dbReference type="RefSeq" id="WP_123663696.1">
    <property type="nucleotide sequence ID" value="NZ_RARA01000027.1"/>
</dbReference>
<protein>
    <recommendedName>
        <fullName evidence="3">Protein GrpE</fullName>
    </recommendedName>
    <alternativeName>
        <fullName evidence="3">HSP-70 cofactor</fullName>
    </alternativeName>
</protein>
<evidence type="ECO:0000256" key="4">
    <source>
        <dbReference type="RuleBase" id="RU004478"/>
    </source>
</evidence>
<comment type="function">
    <text evidence="3">Participates actively in the response to hyperosmotic and heat shock by preventing the aggregation of stress-denatured proteins, in association with DnaK and GrpE. It is the nucleotide exchange factor for DnaK and may function as a thermosensor. Unfolded proteins bind initially to DnaJ; upon interaction with the DnaJ-bound protein, DnaK hydrolyzes its bound ATP, resulting in the formation of a stable complex. GrpE releases ADP from DnaK; ATP binding to DnaK triggers the release of the substrate protein, thus completing the reaction cycle. Several rounds of ATP-dependent interactions between DnaJ, DnaK and GrpE are required for fully efficient folding.</text>
</comment>
<dbReference type="CDD" id="cd00446">
    <property type="entry name" value="GrpE"/>
    <property type="match status" value="1"/>
</dbReference>
<dbReference type="GO" id="GO:0000774">
    <property type="term" value="F:adenyl-nucleotide exchange factor activity"/>
    <property type="evidence" value="ECO:0007669"/>
    <property type="project" value="InterPro"/>
</dbReference>
<comment type="subcellular location">
    <subcellularLocation>
        <location evidence="3">Cytoplasm</location>
    </subcellularLocation>
</comment>
<evidence type="ECO:0000313" key="6">
    <source>
        <dbReference type="Proteomes" id="UP000270927"/>
    </source>
</evidence>
<name>A0A3N2QB21_9BACT</name>
<keyword evidence="3" id="KW-0346">Stress response</keyword>
<dbReference type="GO" id="GO:0005737">
    <property type="term" value="C:cytoplasm"/>
    <property type="evidence" value="ECO:0007669"/>
    <property type="project" value="UniProtKB-SubCell"/>
</dbReference>
<dbReference type="SUPFAM" id="SSF58014">
    <property type="entry name" value="Coiled-coil domain of nucleotide exchange factor GrpE"/>
    <property type="match status" value="1"/>
</dbReference>
<comment type="subunit">
    <text evidence="3">Homodimer.</text>
</comment>
<keyword evidence="3" id="KW-0963">Cytoplasm</keyword>
<dbReference type="GO" id="GO:0051087">
    <property type="term" value="F:protein-folding chaperone binding"/>
    <property type="evidence" value="ECO:0007669"/>
    <property type="project" value="InterPro"/>
</dbReference>
<dbReference type="GO" id="GO:0042803">
    <property type="term" value="F:protein homodimerization activity"/>
    <property type="evidence" value="ECO:0007669"/>
    <property type="project" value="InterPro"/>
</dbReference>
<dbReference type="Gene3D" id="3.90.20.20">
    <property type="match status" value="1"/>
</dbReference>
<dbReference type="OrthoDB" id="9812586at2"/>
<dbReference type="GO" id="GO:0051082">
    <property type="term" value="F:unfolded protein binding"/>
    <property type="evidence" value="ECO:0007669"/>
    <property type="project" value="TreeGrafter"/>
</dbReference>
<dbReference type="PRINTS" id="PR00773">
    <property type="entry name" value="GRPEPROTEIN"/>
</dbReference>
<dbReference type="GO" id="GO:0006457">
    <property type="term" value="P:protein folding"/>
    <property type="evidence" value="ECO:0007669"/>
    <property type="project" value="InterPro"/>
</dbReference>
<accession>A0A3N2QB21</accession>
<comment type="caution">
    <text evidence="5">The sequence shown here is derived from an EMBL/GenBank/DDBJ whole genome shotgun (WGS) entry which is preliminary data.</text>
</comment>
<keyword evidence="6" id="KW-1185">Reference proteome</keyword>
<dbReference type="SUPFAM" id="SSF51064">
    <property type="entry name" value="Head domain of nucleotide exchange factor GrpE"/>
    <property type="match status" value="1"/>
</dbReference>
<evidence type="ECO:0000256" key="2">
    <source>
        <dbReference type="ARBA" id="ARBA00023186"/>
    </source>
</evidence>
<dbReference type="PANTHER" id="PTHR21237:SF23">
    <property type="entry name" value="GRPE PROTEIN HOMOLOG, MITOCHONDRIAL"/>
    <property type="match status" value="1"/>
</dbReference>
<dbReference type="AlphaFoldDB" id="A0A3N2QB21"/>
<dbReference type="Proteomes" id="UP000270927">
    <property type="component" value="Unassembled WGS sequence"/>
</dbReference>
<dbReference type="EMBL" id="RARA01000027">
    <property type="protein sequence ID" value="ROT47006.1"/>
    <property type="molecule type" value="Genomic_DNA"/>
</dbReference>
<comment type="similarity">
    <text evidence="1 3 4">Belongs to the GrpE family.</text>
</comment>
<evidence type="ECO:0000313" key="5">
    <source>
        <dbReference type="EMBL" id="ROT47006.1"/>
    </source>
</evidence>
<dbReference type="InterPro" id="IPR009012">
    <property type="entry name" value="GrpE_head"/>
</dbReference>
<proteinExistence type="inferred from homology"/>
<organism evidence="5 6">
    <name type="scientific">Candidatus Cardinium hertigii</name>
    <dbReference type="NCBI Taxonomy" id="247481"/>
    <lineage>
        <taxon>Bacteria</taxon>
        <taxon>Pseudomonadati</taxon>
        <taxon>Bacteroidota</taxon>
        <taxon>Cytophagia</taxon>
        <taxon>Cytophagales</taxon>
        <taxon>Amoebophilaceae</taxon>
        <taxon>Candidatus Cardinium</taxon>
    </lineage>
</organism>
<dbReference type="Pfam" id="PF01025">
    <property type="entry name" value="GrpE"/>
    <property type="match status" value="1"/>
</dbReference>
<dbReference type="InterPro" id="IPR013805">
    <property type="entry name" value="GrpE_CC"/>
</dbReference>
<sequence length="273" mass="30367">MHILTLGKEAMNIFTIFNNKNISNLFFNMKLQDKNMQGTSCNKEQEIINPTPTATGCCGSQKTKNRPCCCGAQEAQNATCCCESANEEASYQSPNGESPNGECKQINKAIDKAINGEDHAVDALEKLQALLVAANEKYIRLYSEFENFKKRVAKERIELIDKANEKTLKELMPIVDDFERGIAALQPEQEGAQHAMQEGIKLIYDKLCAFLKKFGVKEMALQEGSAFNTELHEAIMQKPVENPAMKGKIIAVVEQGYMLNAHVLRFAKVVIGV</sequence>
<gene>
    <name evidence="3" type="primary">grpE</name>
    <name evidence="5" type="ORF">EDM02_05570</name>
</gene>
<dbReference type="HAMAP" id="MF_01151">
    <property type="entry name" value="GrpE"/>
    <property type="match status" value="1"/>
</dbReference>